<organism evidence="2 3">
    <name type="scientific">Apiotrichum porosum</name>
    <dbReference type="NCBI Taxonomy" id="105984"/>
    <lineage>
        <taxon>Eukaryota</taxon>
        <taxon>Fungi</taxon>
        <taxon>Dikarya</taxon>
        <taxon>Basidiomycota</taxon>
        <taxon>Agaricomycotina</taxon>
        <taxon>Tremellomycetes</taxon>
        <taxon>Trichosporonales</taxon>
        <taxon>Trichosporonaceae</taxon>
        <taxon>Apiotrichum</taxon>
    </lineage>
</organism>
<protein>
    <recommendedName>
        <fullName evidence="1">Beta-lactamase-related domain-containing protein</fullName>
    </recommendedName>
</protein>
<evidence type="ECO:0000313" key="3">
    <source>
        <dbReference type="Proteomes" id="UP000279236"/>
    </source>
</evidence>
<dbReference type="InterPro" id="IPR001466">
    <property type="entry name" value="Beta-lactam-related"/>
</dbReference>
<feature type="domain" description="Beta-lactamase-related" evidence="1">
    <location>
        <begin position="57"/>
        <end position="405"/>
    </location>
</feature>
<dbReference type="Pfam" id="PF00144">
    <property type="entry name" value="Beta-lactamase"/>
    <property type="match status" value="1"/>
</dbReference>
<gene>
    <name evidence="2" type="ORF">EHS24_003391</name>
</gene>
<sequence length="432" mass="46387">MTVTTAIPHLSPKGKASLDELLATTVESDKGRPAVHFGLTTADGPLYLACKGDKVYGEPDKGQVNEDTTLQLYSMTKVVVSVAVLQLVDQGVLSLDDPAIVDKHAPELAAMPVLTGFDDADKPILTPRTEALTLRRLLTHTSGCSYDFTNADVAKYQVLQGVTPRWPVAVEDNVRPLSFQPGSAWQYGVGIDWAGLIVERATGKNLEEYFKANIFSPLGIEDITFYPTPQVVERLQAACAPDADDDTVYTHVPSTRPMTPETVGLLSGGAGLFGTAKSYLRFLQGILASSPAAAASGTPTTTTAPKLLSPTGFATLFTNSLPPRSPESKDVYAGLAAQLNRMFYVDTEHVANDAQYIEHSVGLVLNTRDSRHGRKAGSGCWDGAAKTHYWLDPTTGIAGICFTQLLVFSPGKPSPFVKTYNAFERTVYDALA</sequence>
<dbReference type="InterPro" id="IPR012338">
    <property type="entry name" value="Beta-lactam/transpept-like"/>
</dbReference>
<proteinExistence type="predicted"/>
<dbReference type="InterPro" id="IPR050789">
    <property type="entry name" value="Diverse_Enzym_Activities"/>
</dbReference>
<dbReference type="AlphaFoldDB" id="A0A427XFA1"/>
<dbReference type="PANTHER" id="PTHR43283">
    <property type="entry name" value="BETA-LACTAMASE-RELATED"/>
    <property type="match status" value="1"/>
</dbReference>
<dbReference type="SUPFAM" id="SSF56601">
    <property type="entry name" value="beta-lactamase/transpeptidase-like"/>
    <property type="match status" value="1"/>
</dbReference>
<dbReference type="OrthoDB" id="428260at2759"/>
<reference evidence="2 3" key="1">
    <citation type="submission" date="2018-11" db="EMBL/GenBank/DDBJ databases">
        <title>Genome sequence of Apiotrichum porosum DSM 27194.</title>
        <authorList>
            <person name="Aliyu H."/>
            <person name="Gorte O."/>
            <person name="Ochsenreither K."/>
        </authorList>
    </citation>
    <scope>NUCLEOTIDE SEQUENCE [LARGE SCALE GENOMIC DNA]</scope>
    <source>
        <strain evidence="2 3">DSM 27194</strain>
    </source>
</reference>
<accession>A0A427XFA1</accession>
<dbReference type="Proteomes" id="UP000279236">
    <property type="component" value="Unassembled WGS sequence"/>
</dbReference>
<dbReference type="EMBL" id="RSCE01000016">
    <property type="protein sequence ID" value="RSH77423.1"/>
    <property type="molecule type" value="Genomic_DNA"/>
</dbReference>
<dbReference type="PANTHER" id="PTHR43283:SF3">
    <property type="entry name" value="BETA-LACTAMASE FAMILY PROTEIN (AFU_ORTHOLOGUE AFUA_5G07500)"/>
    <property type="match status" value="1"/>
</dbReference>
<dbReference type="GeneID" id="39587934"/>
<evidence type="ECO:0000313" key="2">
    <source>
        <dbReference type="EMBL" id="RSH77423.1"/>
    </source>
</evidence>
<comment type="caution">
    <text evidence="2">The sequence shown here is derived from an EMBL/GenBank/DDBJ whole genome shotgun (WGS) entry which is preliminary data.</text>
</comment>
<keyword evidence="3" id="KW-1185">Reference proteome</keyword>
<dbReference type="Gene3D" id="3.40.710.10">
    <property type="entry name" value="DD-peptidase/beta-lactamase superfamily"/>
    <property type="match status" value="1"/>
</dbReference>
<name>A0A427XFA1_9TREE</name>
<dbReference type="RefSeq" id="XP_028472570.1">
    <property type="nucleotide sequence ID" value="XM_028619074.1"/>
</dbReference>
<evidence type="ECO:0000259" key="1">
    <source>
        <dbReference type="Pfam" id="PF00144"/>
    </source>
</evidence>
<dbReference type="STRING" id="105984.A0A427XFA1"/>